<feature type="coiled-coil region" evidence="1">
    <location>
        <begin position="164"/>
        <end position="191"/>
    </location>
</feature>
<sequence length="242" mass="27446">MYGTASLQYWHAQLSTFSSTASSAETLLDLAADAIEDVTTAPLHAMHECEQPRRAERSAQHRQLQDVATEMCTIFDASNLLPPLLGDERIENQHKGAQRRCFAQRLRVAQREIVMALSEDLQGRFSNIIERADPVLLWHTLAGHFDSQPGVNVVFLKRDMLNSRLQRDERLDQYLNDIDDLKNRLPCTNQQLPEAEAVSILLSNTVGVYPGVVNEHEVRLARDEAITWEQAIERLRLAAHAR</sequence>
<evidence type="ECO:0000313" key="2">
    <source>
        <dbReference type="EMBL" id="KAG2912822.1"/>
    </source>
</evidence>
<dbReference type="Proteomes" id="UP000774804">
    <property type="component" value="Unassembled WGS sequence"/>
</dbReference>
<evidence type="ECO:0000256" key="1">
    <source>
        <dbReference type="SAM" id="Coils"/>
    </source>
</evidence>
<dbReference type="Proteomes" id="UP000760860">
    <property type="component" value="Unassembled WGS sequence"/>
</dbReference>
<organism evidence="3 4">
    <name type="scientific">Phytophthora cactorum</name>
    <dbReference type="NCBI Taxonomy" id="29920"/>
    <lineage>
        <taxon>Eukaryota</taxon>
        <taxon>Sar</taxon>
        <taxon>Stramenopiles</taxon>
        <taxon>Oomycota</taxon>
        <taxon>Peronosporomycetes</taxon>
        <taxon>Peronosporales</taxon>
        <taxon>Peronosporaceae</taxon>
        <taxon>Phytophthora</taxon>
    </lineage>
</organism>
<name>A0A8T1I4B0_9STRA</name>
<evidence type="ECO:0000313" key="4">
    <source>
        <dbReference type="Proteomes" id="UP000760860"/>
    </source>
</evidence>
<reference evidence="3" key="1">
    <citation type="submission" date="2018-05" db="EMBL/GenBank/DDBJ databases">
        <title>Effector identification in a new, highly contiguous assembly of the strawberry crown rot pathogen Phytophthora cactorum.</title>
        <authorList>
            <person name="Armitage A.D."/>
            <person name="Nellist C.F."/>
            <person name="Bates H."/>
            <person name="Vickerstaff R.J."/>
            <person name="Harrison R.J."/>
        </authorList>
    </citation>
    <scope>NUCLEOTIDE SEQUENCE</scope>
    <source>
        <strain evidence="2">4032</strain>
        <strain evidence="3">P421</strain>
    </source>
</reference>
<dbReference type="EMBL" id="RCMV01000384">
    <property type="protein sequence ID" value="KAG3218072.1"/>
    <property type="molecule type" value="Genomic_DNA"/>
</dbReference>
<evidence type="ECO:0000313" key="3">
    <source>
        <dbReference type="EMBL" id="KAG3218072.1"/>
    </source>
</evidence>
<dbReference type="Pfam" id="PF14223">
    <property type="entry name" value="Retrotran_gag_2"/>
    <property type="match status" value="1"/>
</dbReference>
<dbReference type="AlphaFoldDB" id="A0A8T1I4B0"/>
<proteinExistence type="predicted"/>
<comment type="caution">
    <text evidence="3">The sequence shown here is derived from an EMBL/GenBank/DDBJ whole genome shotgun (WGS) entry which is preliminary data.</text>
</comment>
<accession>A0A8T1I4B0</accession>
<keyword evidence="1" id="KW-0175">Coiled coil</keyword>
<dbReference type="EMBL" id="RCMI01000402">
    <property type="protein sequence ID" value="KAG2912822.1"/>
    <property type="molecule type" value="Genomic_DNA"/>
</dbReference>
<gene>
    <name evidence="2" type="ORF">PC115_g12219</name>
    <name evidence="3" type="ORF">PC129_g11105</name>
</gene>
<protein>
    <submittedName>
        <fullName evidence="3">Uncharacterized protein</fullName>
    </submittedName>
</protein>
<dbReference type="VEuPathDB" id="FungiDB:PC110_g14553"/>